<organism evidence="8 9">
    <name type="scientific">Cichlidogyrus casuarinus</name>
    <dbReference type="NCBI Taxonomy" id="1844966"/>
    <lineage>
        <taxon>Eukaryota</taxon>
        <taxon>Metazoa</taxon>
        <taxon>Spiralia</taxon>
        <taxon>Lophotrochozoa</taxon>
        <taxon>Platyhelminthes</taxon>
        <taxon>Monogenea</taxon>
        <taxon>Monopisthocotylea</taxon>
        <taxon>Dactylogyridea</taxon>
        <taxon>Ancyrocephalidae</taxon>
        <taxon>Cichlidogyrus</taxon>
    </lineage>
</organism>
<comment type="caution">
    <text evidence="8">The sequence shown here is derived from an EMBL/GenBank/DDBJ whole genome shotgun (WGS) entry which is preliminary data.</text>
</comment>
<feature type="region of interest" description="Disordered" evidence="5">
    <location>
        <begin position="777"/>
        <end position="798"/>
    </location>
</feature>
<evidence type="ECO:0000256" key="6">
    <source>
        <dbReference type="SAM" id="Phobius"/>
    </source>
</evidence>
<feature type="region of interest" description="Disordered" evidence="5">
    <location>
        <begin position="222"/>
        <end position="310"/>
    </location>
</feature>
<dbReference type="AlphaFoldDB" id="A0ABD2QP02"/>
<comment type="subcellular location">
    <subcellularLocation>
        <location evidence="1">Endomembrane system</location>
    </subcellularLocation>
</comment>
<feature type="region of interest" description="Disordered" evidence="5">
    <location>
        <begin position="1"/>
        <end position="72"/>
    </location>
</feature>
<keyword evidence="9" id="KW-1185">Reference proteome</keyword>
<sequence>MMPYTPTAKISQEKDNTKNQVEDASGSSNGIAESVTAMNSKESSGKSIVDPPKVNAREENAGNAHSDSADHAAEMKKQIIRRNVADVQCGAKLLAANPQAKSPEHILSSNQDQYMNQPCASEKWFILETCEPVQLRTIQIANFELFSSRFKTFKVFVSDRYPARSWILAGTFQAKDQRSLQVFDLNDENLIKYIKFEFLDHYGTEHFCPITMLRLFGSGSEEIDDDDANDPISSVQPNNTDTTSAAEQTTQQQLAQNDSNSDKLESIENQSATSSKAMKLAFNSSVKEHTEETVEKEREHETKKDEEKKNIEVVEKKRPEGEPLVPPSKAVNFLSRMTSYFVTFVKDSLGLQSSEIEEFPRLNNSKILHHQPSVNELHLIQYLLFSNSMKPQSDAVSQEKRQMQNLLQCVVSVSDYFESGDSLSGLLPCNCGSKANKTRLDAKKLIMQLVSAYRNYTAQWRPMDEMPWQEASQWTMTQTWPMLFWQLLKQQKPQEEKAPAQKVAGDKETPIEPKTTVPDAEIKDELVLPAQLGGTNRNKDSTIMRLTNRVKAVEINVSVSMQYLEDLSQNYKKQTEKLAKSNQWMVENVNRLEKMDDQIIDRLIDIESRLENIFDHVSKYGDLDSFLISLQEPAKLPLMIQGPMRSSTTMSSGLQYYLNYSRMHRRSSEPDMQSWLKKCLHWLSRQCSDFLRNFNPPKTRWHDPEPGTPCESSNSDTLRMVLLHVLIATLIHLSIYWFFLRRLAKSLQAGACRNCSTFQTQGKPPHELESLGSQFDEEVLSKSGQKKIRRRQRQSNIT</sequence>
<keyword evidence="2 6" id="KW-0812">Transmembrane</keyword>
<evidence type="ECO:0000313" key="8">
    <source>
        <dbReference type="EMBL" id="KAL3321163.1"/>
    </source>
</evidence>
<feature type="compositionally biased region" description="Basic and acidic residues" evidence="5">
    <location>
        <begin position="495"/>
        <end position="511"/>
    </location>
</feature>
<protein>
    <recommendedName>
        <fullName evidence="7">SUN domain-containing protein</fullName>
    </recommendedName>
</protein>
<keyword evidence="3 6" id="KW-1133">Transmembrane helix</keyword>
<feature type="compositionally biased region" description="Basic and acidic residues" evidence="5">
    <location>
        <begin position="11"/>
        <end position="21"/>
    </location>
</feature>
<name>A0ABD2QP02_9PLAT</name>
<feature type="compositionally biased region" description="Low complexity" evidence="5">
    <location>
        <begin position="240"/>
        <end position="256"/>
    </location>
</feature>
<dbReference type="PROSITE" id="PS51469">
    <property type="entry name" value="SUN"/>
    <property type="match status" value="1"/>
</dbReference>
<dbReference type="PANTHER" id="PTHR12953:SF0">
    <property type="entry name" value="SUN DOMAIN-CONTAINING OSSIFICATION FACTOR"/>
    <property type="match status" value="1"/>
</dbReference>
<feature type="transmembrane region" description="Helical" evidence="6">
    <location>
        <begin position="720"/>
        <end position="739"/>
    </location>
</feature>
<reference evidence="8 9" key="1">
    <citation type="submission" date="2024-11" db="EMBL/GenBank/DDBJ databases">
        <title>Adaptive evolution of stress response genes in parasites aligns with host niche diversity.</title>
        <authorList>
            <person name="Hahn C."/>
            <person name="Resl P."/>
        </authorList>
    </citation>
    <scope>NUCLEOTIDE SEQUENCE [LARGE SCALE GENOMIC DNA]</scope>
    <source>
        <strain evidence="8">EGGRZ-B1_66</strain>
        <tissue evidence="8">Body</tissue>
    </source>
</reference>
<evidence type="ECO:0000313" key="9">
    <source>
        <dbReference type="Proteomes" id="UP001626550"/>
    </source>
</evidence>
<feature type="compositionally biased region" description="Polar residues" evidence="5">
    <location>
        <begin position="25"/>
        <end position="46"/>
    </location>
</feature>
<feature type="domain" description="SUN" evidence="7">
    <location>
        <begin position="65"/>
        <end position="220"/>
    </location>
</feature>
<feature type="region of interest" description="Disordered" evidence="5">
    <location>
        <begin position="495"/>
        <end position="514"/>
    </location>
</feature>
<dbReference type="Pfam" id="PF07738">
    <property type="entry name" value="Sad1_UNC"/>
    <property type="match status" value="1"/>
</dbReference>
<evidence type="ECO:0000256" key="4">
    <source>
        <dbReference type="ARBA" id="ARBA00023136"/>
    </source>
</evidence>
<dbReference type="EMBL" id="JBJKFK010000008">
    <property type="protein sequence ID" value="KAL3321163.1"/>
    <property type="molecule type" value="Genomic_DNA"/>
</dbReference>
<dbReference type="InterPro" id="IPR012919">
    <property type="entry name" value="SUN_dom"/>
</dbReference>
<dbReference type="PANTHER" id="PTHR12953">
    <property type="entry name" value="MEMBRANE PROTEIN CH1 RELATED"/>
    <property type="match status" value="1"/>
</dbReference>
<evidence type="ECO:0000256" key="2">
    <source>
        <dbReference type="ARBA" id="ARBA00022692"/>
    </source>
</evidence>
<accession>A0ABD2QP02</accession>
<feature type="compositionally biased region" description="Polar residues" evidence="5">
    <location>
        <begin position="267"/>
        <end position="276"/>
    </location>
</feature>
<evidence type="ECO:0000256" key="5">
    <source>
        <dbReference type="SAM" id="MobiDB-lite"/>
    </source>
</evidence>
<evidence type="ECO:0000256" key="3">
    <source>
        <dbReference type="ARBA" id="ARBA00022989"/>
    </source>
</evidence>
<proteinExistence type="predicted"/>
<dbReference type="GO" id="GO:0012505">
    <property type="term" value="C:endomembrane system"/>
    <property type="evidence" value="ECO:0007669"/>
    <property type="project" value="UniProtKB-SubCell"/>
</dbReference>
<dbReference type="Proteomes" id="UP001626550">
    <property type="component" value="Unassembled WGS sequence"/>
</dbReference>
<evidence type="ECO:0000256" key="1">
    <source>
        <dbReference type="ARBA" id="ARBA00004308"/>
    </source>
</evidence>
<keyword evidence="4 6" id="KW-0472">Membrane</keyword>
<gene>
    <name evidence="8" type="ORF">Ciccas_000158</name>
</gene>
<evidence type="ECO:0000259" key="7">
    <source>
        <dbReference type="PROSITE" id="PS51469"/>
    </source>
</evidence>
<dbReference type="InterPro" id="IPR045120">
    <property type="entry name" value="Suco/Slp1-like"/>
</dbReference>
<feature type="compositionally biased region" description="Basic and acidic residues" evidence="5">
    <location>
        <begin position="286"/>
        <end position="310"/>
    </location>
</feature>
<feature type="compositionally biased region" description="Basic residues" evidence="5">
    <location>
        <begin position="784"/>
        <end position="798"/>
    </location>
</feature>